<dbReference type="EMBL" id="NBNE01002571">
    <property type="protein sequence ID" value="OWZ10068.1"/>
    <property type="molecule type" value="Genomic_DNA"/>
</dbReference>
<comment type="similarity">
    <text evidence="2 5">Belongs to the RxLR effector family.</text>
</comment>
<evidence type="ECO:0000313" key="6">
    <source>
        <dbReference type="EMBL" id="OWZ10068.1"/>
    </source>
</evidence>
<comment type="caution">
    <text evidence="6">The sequence shown here is derived from an EMBL/GenBank/DDBJ whole genome shotgun (WGS) entry which is preliminary data.</text>
</comment>
<organism evidence="6 7">
    <name type="scientific">Phytophthora megakarya</name>
    <dbReference type="NCBI Taxonomy" id="4795"/>
    <lineage>
        <taxon>Eukaryota</taxon>
        <taxon>Sar</taxon>
        <taxon>Stramenopiles</taxon>
        <taxon>Oomycota</taxon>
        <taxon>Peronosporomycetes</taxon>
        <taxon>Peronosporales</taxon>
        <taxon>Peronosporaceae</taxon>
        <taxon>Phytophthora</taxon>
    </lineage>
</organism>
<comment type="domain">
    <text evidence="5">The RxLR-dEER motif acts to carry the protein into the host cell cytoplasm through binding to cell surface phosphatidylinositol-3-phosphate.</text>
</comment>
<evidence type="ECO:0000256" key="1">
    <source>
        <dbReference type="ARBA" id="ARBA00004613"/>
    </source>
</evidence>
<feature type="chain" id="PRO_5045002633" description="RxLR effector protein" evidence="5">
    <location>
        <begin position="20"/>
        <end position="158"/>
    </location>
</feature>
<evidence type="ECO:0000256" key="5">
    <source>
        <dbReference type="RuleBase" id="RU367124"/>
    </source>
</evidence>
<proteinExistence type="inferred from homology"/>
<dbReference type="Pfam" id="PF16810">
    <property type="entry name" value="RXLR"/>
    <property type="match status" value="1"/>
</dbReference>
<comment type="function">
    <text evidence="5">Effector that suppresses plant defense responses during pathogen infection.</text>
</comment>
<keyword evidence="3 5" id="KW-0964">Secreted</keyword>
<gene>
    <name evidence="6" type="ORF">PHMEG_00017138</name>
</gene>
<feature type="signal peptide" evidence="5">
    <location>
        <begin position="1"/>
        <end position="19"/>
    </location>
</feature>
<dbReference type="OrthoDB" id="108362at2759"/>
<evidence type="ECO:0000256" key="3">
    <source>
        <dbReference type="ARBA" id="ARBA00022525"/>
    </source>
</evidence>
<protein>
    <recommendedName>
        <fullName evidence="5">RxLR effector protein</fullName>
    </recommendedName>
</protein>
<keyword evidence="7" id="KW-1185">Reference proteome</keyword>
<comment type="subcellular location">
    <subcellularLocation>
        <location evidence="1 5">Secreted</location>
    </subcellularLocation>
</comment>
<name>A0A225VYT3_9STRA</name>
<dbReference type="Proteomes" id="UP000198211">
    <property type="component" value="Unassembled WGS sequence"/>
</dbReference>
<keyword evidence="4 5" id="KW-0732">Signal</keyword>
<evidence type="ECO:0000256" key="4">
    <source>
        <dbReference type="ARBA" id="ARBA00022729"/>
    </source>
</evidence>
<evidence type="ECO:0000256" key="2">
    <source>
        <dbReference type="ARBA" id="ARBA00010400"/>
    </source>
</evidence>
<sequence length="158" mass="18044">MKPFSVLLVLLFLIYIASGTFVTARTDETIAQSASAVDTGIHAERVLRIDAKTDGPENEERGWVDVLQKLFAKMKKIPANVKSYFQYKAYIRRHASAQNIEETANNYMAKGFDPDQVKVSLGLHKNVGFGDSHEYKLWERFTAKYIAEHRGWKSKFLL</sequence>
<evidence type="ECO:0000313" key="7">
    <source>
        <dbReference type="Proteomes" id="UP000198211"/>
    </source>
</evidence>
<dbReference type="InterPro" id="IPR031825">
    <property type="entry name" value="RXLR"/>
</dbReference>
<dbReference type="AlphaFoldDB" id="A0A225VYT3"/>
<reference evidence="7" key="1">
    <citation type="submission" date="2017-03" db="EMBL/GenBank/DDBJ databases">
        <title>Phytopthora megakarya and P. palmivora, two closely related causual agents of cacao black pod achieved similar genome size and gene model numbers by different mechanisms.</title>
        <authorList>
            <person name="Ali S."/>
            <person name="Shao J."/>
            <person name="Larry D.J."/>
            <person name="Kronmiller B."/>
            <person name="Shen D."/>
            <person name="Strem M.D."/>
            <person name="Melnick R.L."/>
            <person name="Guiltinan M.J."/>
            <person name="Tyler B.M."/>
            <person name="Meinhardt L.W."/>
            <person name="Bailey B.A."/>
        </authorList>
    </citation>
    <scope>NUCLEOTIDE SEQUENCE [LARGE SCALE GENOMIC DNA]</scope>
    <source>
        <strain evidence="7">zdho120</strain>
    </source>
</reference>
<accession>A0A225VYT3</accession>